<dbReference type="AlphaFoldDB" id="A0A2S9Y4H9"/>
<dbReference type="GO" id="GO:0008295">
    <property type="term" value="P:spermidine biosynthetic process"/>
    <property type="evidence" value="ECO:0007669"/>
    <property type="project" value="UniProtKB-UniRule"/>
</dbReference>
<dbReference type="InterPro" id="IPR030374">
    <property type="entry name" value="PABS"/>
</dbReference>
<evidence type="ECO:0000256" key="3">
    <source>
        <dbReference type="ARBA" id="ARBA00023066"/>
    </source>
</evidence>
<dbReference type="EC" id="2.5.1.16" evidence="6"/>
<dbReference type="RefSeq" id="WP_106392196.1">
    <property type="nucleotide sequence ID" value="NZ_PVNK01000138.1"/>
</dbReference>
<evidence type="ECO:0000256" key="2">
    <source>
        <dbReference type="ARBA" id="ARBA00022679"/>
    </source>
</evidence>
<feature type="binding site" evidence="6">
    <location>
        <position position="167"/>
    </location>
    <ligand>
        <name>S-methyl-5'-thioadenosine</name>
        <dbReference type="ChEBI" id="CHEBI:17509"/>
    </ligand>
</feature>
<feature type="domain" description="PABS" evidence="8">
    <location>
        <begin position="3"/>
        <end position="240"/>
    </location>
</feature>
<dbReference type="HAMAP" id="MF_00198">
    <property type="entry name" value="Spermidine_synth"/>
    <property type="match status" value="1"/>
</dbReference>
<evidence type="ECO:0000256" key="1">
    <source>
        <dbReference type="ARBA" id="ARBA00007867"/>
    </source>
</evidence>
<dbReference type="Proteomes" id="UP000237968">
    <property type="component" value="Unassembled WGS sequence"/>
</dbReference>
<dbReference type="UniPathway" id="UPA00248">
    <property type="reaction ID" value="UER00314"/>
</dbReference>
<reference evidence="9 10" key="1">
    <citation type="submission" date="2018-03" db="EMBL/GenBank/DDBJ databases">
        <title>Draft Genome Sequences of the Obligatory Marine Myxobacteria Enhygromyxa salina SWB005.</title>
        <authorList>
            <person name="Poehlein A."/>
            <person name="Moghaddam J.A."/>
            <person name="Harms H."/>
            <person name="Alanjari M."/>
            <person name="Koenig G.M."/>
            <person name="Daniel R."/>
            <person name="Schaeberle T.F."/>
        </authorList>
    </citation>
    <scope>NUCLEOTIDE SEQUENCE [LARGE SCALE GENOMIC DNA]</scope>
    <source>
        <strain evidence="9 10">SWB005</strain>
    </source>
</reference>
<evidence type="ECO:0000256" key="5">
    <source>
        <dbReference type="ARBA" id="ARBA00048874"/>
    </source>
</evidence>
<keyword evidence="2 6" id="KW-0808">Transferase</keyword>
<dbReference type="InterPro" id="IPR037163">
    <property type="entry name" value="Spermidine_synt_N_sf"/>
</dbReference>
<dbReference type="Gene3D" id="2.30.140.10">
    <property type="entry name" value="Spermidine synthase, tetramerisation domain"/>
    <property type="match status" value="1"/>
</dbReference>
<dbReference type="Pfam" id="PF17284">
    <property type="entry name" value="Spermine_synt_N"/>
    <property type="match status" value="1"/>
</dbReference>
<comment type="subunit">
    <text evidence="6">Homodimer or homotetramer.</text>
</comment>
<dbReference type="PANTHER" id="PTHR43317:SF1">
    <property type="entry name" value="THERMOSPERMINE SYNTHASE ACAULIS5"/>
    <property type="match status" value="1"/>
</dbReference>
<evidence type="ECO:0000259" key="8">
    <source>
        <dbReference type="PROSITE" id="PS51006"/>
    </source>
</evidence>
<keyword evidence="3 6" id="KW-0745">Spermidine biosynthesis</keyword>
<dbReference type="PANTHER" id="PTHR43317">
    <property type="entry name" value="THERMOSPERMINE SYNTHASE ACAULIS5"/>
    <property type="match status" value="1"/>
</dbReference>
<dbReference type="Pfam" id="PF01564">
    <property type="entry name" value="Spermine_synth"/>
    <property type="match status" value="1"/>
</dbReference>
<evidence type="ECO:0000256" key="4">
    <source>
        <dbReference type="ARBA" id="ARBA00023115"/>
    </source>
</evidence>
<protein>
    <recommendedName>
        <fullName evidence="6">Polyamine aminopropyltransferase</fullName>
    </recommendedName>
    <alternativeName>
        <fullName evidence="6">Putrescine aminopropyltransferase</fullName>
        <shortName evidence="6">PAPT</shortName>
    </alternativeName>
    <alternativeName>
        <fullName evidence="6">Spermidine synthase</fullName>
        <shortName evidence="6">SPDS</shortName>
        <shortName evidence="6">SPDSY</shortName>
        <ecNumber evidence="6">2.5.1.16</ecNumber>
    </alternativeName>
</protein>
<sequence length="312" mass="34858">MSTRTITEPLGQGVSVTYTVGEVIAEGQTAYQHYVIADTPAYGRTLFLDSLIQSSAVDEALYHEPLIHPGVLLHGGPKRVLVAGAGEGSTMRELLRHPCVEHILTVDLDAEVVEACKQYLPEWHQGSFDDPRVELRFEDIQDTLARSKDGEWDMIVLDITDPVEEGPSVDLFTVRFYSEVARVLADDGIVTMQCGELDPVDMRVCRTVRTTLSEVFPWLRIMQTYVPSFHSLWGIGMCAKQKFDTEPADLGERIAAIEGLRMYDLQTHRALLHLPKFLREQLEQPGKIVTGSGERRLISYDVRGTGVNDGES</sequence>
<feature type="binding site" evidence="6">
    <location>
        <position position="107"/>
    </location>
    <ligand>
        <name>S-methyl-5'-thioadenosine</name>
        <dbReference type="ChEBI" id="CHEBI:17509"/>
    </ligand>
</feature>
<name>A0A2S9Y4H9_9BACT</name>
<evidence type="ECO:0000256" key="7">
    <source>
        <dbReference type="PROSITE-ProRule" id="PRU00354"/>
    </source>
</evidence>
<proteinExistence type="inferred from homology"/>
<organism evidence="9 10">
    <name type="scientific">Enhygromyxa salina</name>
    <dbReference type="NCBI Taxonomy" id="215803"/>
    <lineage>
        <taxon>Bacteria</taxon>
        <taxon>Pseudomonadati</taxon>
        <taxon>Myxococcota</taxon>
        <taxon>Polyangia</taxon>
        <taxon>Nannocystales</taxon>
        <taxon>Nannocystaceae</taxon>
        <taxon>Enhygromyxa</taxon>
    </lineage>
</organism>
<dbReference type="PROSITE" id="PS51006">
    <property type="entry name" value="PABS_2"/>
    <property type="match status" value="1"/>
</dbReference>
<comment type="similarity">
    <text evidence="1 6">Belongs to the spermidine/spermine synthase family.</text>
</comment>
<dbReference type="CDD" id="cd02440">
    <property type="entry name" value="AdoMet_MTases"/>
    <property type="match status" value="1"/>
</dbReference>
<dbReference type="GO" id="GO:0010487">
    <property type="term" value="F:thermospermine synthase activity"/>
    <property type="evidence" value="ECO:0007669"/>
    <property type="project" value="UniProtKB-EC"/>
</dbReference>
<dbReference type="GO" id="GO:0004766">
    <property type="term" value="F:spermidine synthase activity"/>
    <property type="evidence" value="ECO:0007669"/>
    <property type="project" value="UniProtKB-UniRule"/>
</dbReference>
<dbReference type="OrthoDB" id="9793120at2"/>
<feature type="binding site" evidence="6">
    <location>
        <position position="63"/>
    </location>
    <ligand>
        <name>spermidine</name>
        <dbReference type="ChEBI" id="CHEBI:57834"/>
    </ligand>
</feature>
<accession>A0A2S9Y4H9</accession>
<comment type="caution">
    <text evidence="9">The sequence shown here is derived from an EMBL/GenBank/DDBJ whole genome shotgun (WGS) entry which is preliminary data.</text>
</comment>
<feature type="binding site" evidence="6">
    <location>
        <position position="32"/>
    </location>
    <ligand>
        <name>S-methyl-5'-thioadenosine</name>
        <dbReference type="ChEBI" id="CHEBI:17509"/>
    </ligand>
</feature>
<dbReference type="InterPro" id="IPR001045">
    <property type="entry name" value="Spermi_synthase"/>
</dbReference>
<gene>
    <name evidence="9" type="primary">speE_3</name>
    <name evidence="6" type="synonym">speE</name>
    <name evidence="9" type="ORF">ENSA5_28130</name>
</gene>
<dbReference type="InterPro" id="IPR035246">
    <property type="entry name" value="Spermidine_synt_N"/>
</dbReference>
<dbReference type="Gene3D" id="3.40.50.150">
    <property type="entry name" value="Vaccinia Virus protein VP39"/>
    <property type="match status" value="1"/>
</dbReference>
<dbReference type="InterPro" id="IPR029063">
    <property type="entry name" value="SAM-dependent_MTases_sf"/>
</dbReference>
<comment type="catalytic activity">
    <reaction evidence="5">
        <text>S-adenosyl 3-(methylsulfanyl)propylamine + spermidine = thermospermine + S-methyl-5'-thioadenosine + H(+)</text>
        <dbReference type="Rhea" id="RHEA:30515"/>
        <dbReference type="ChEBI" id="CHEBI:15378"/>
        <dbReference type="ChEBI" id="CHEBI:17509"/>
        <dbReference type="ChEBI" id="CHEBI:57443"/>
        <dbReference type="ChEBI" id="CHEBI:57834"/>
        <dbReference type="ChEBI" id="CHEBI:59903"/>
        <dbReference type="EC" id="2.5.1.79"/>
    </reaction>
</comment>
<keyword evidence="4 6" id="KW-0620">Polyamine biosynthesis</keyword>
<feature type="binding site" evidence="6">
    <location>
        <position position="87"/>
    </location>
    <ligand>
        <name>spermidine</name>
        <dbReference type="ChEBI" id="CHEBI:57834"/>
    </ligand>
</feature>
<comment type="pathway">
    <text evidence="6">Amine and polyamine biosynthesis; spermidine biosynthesis; spermidine from putrescine: step 1/1.</text>
</comment>
<comment type="catalytic activity">
    <reaction evidence="6">
        <text>S-adenosyl 3-(methylsulfanyl)propylamine + putrescine = S-methyl-5'-thioadenosine + spermidine + H(+)</text>
        <dbReference type="Rhea" id="RHEA:12721"/>
        <dbReference type="ChEBI" id="CHEBI:15378"/>
        <dbReference type="ChEBI" id="CHEBI:17509"/>
        <dbReference type="ChEBI" id="CHEBI:57443"/>
        <dbReference type="ChEBI" id="CHEBI:57834"/>
        <dbReference type="ChEBI" id="CHEBI:326268"/>
        <dbReference type="EC" id="2.5.1.16"/>
    </reaction>
</comment>
<evidence type="ECO:0000313" key="10">
    <source>
        <dbReference type="Proteomes" id="UP000237968"/>
    </source>
</evidence>
<keyword evidence="10" id="KW-1185">Reference proteome</keyword>
<dbReference type="EMBL" id="PVNK01000138">
    <property type="protein sequence ID" value="PRP99998.1"/>
    <property type="molecule type" value="Genomic_DNA"/>
</dbReference>
<feature type="active site" description="Proton acceptor" evidence="6 7">
    <location>
        <position position="158"/>
    </location>
</feature>
<comment type="caution">
    <text evidence="6">Lacks conserved residue(s) required for the propagation of feature annotation.</text>
</comment>
<comment type="function">
    <text evidence="6">Catalyzes the irreversible transfer of a propylamine group from the amino donor S-adenosylmethioninamine (decarboxy-AdoMet) to putrescine (1,4-diaminobutane) to yield spermidine.</text>
</comment>
<evidence type="ECO:0000313" key="9">
    <source>
        <dbReference type="EMBL" id="PRP99998.1"/>
    </source>
</evidence>
<dbReference type="SUPFAM" id="SSF53335">
    <property type="entry name" value="S-adenosyl-L-methionine-dependent methyltransferases"/>
    <property type="match status" value="1"/>
</dbReference>
<evidence type="ECO:0000256" key="6">
    <source>
        <dbReference type="HAMAP-Rule" id="MF_00198"/>
    </source>
</evidence>